<reference evidence="2 3" key="1">
    <citation type="submission" date="2020-01" db="EMBL/GenBank/DDBJ databases">
        <authorList>
            <person name="Gupta K D."/>
        </authorList>
    </citation>
    <scope>NUCLEOTIDE SEQUENCE [LARGE SCALE GENOMIC DNA]</scope>
</reference>
<feature type="compositionally biased region" description="Basic and acidic residues" evidence="1">
    <location>
        <begin position="94"/>
        <end position="106"/>
    </location>
</feature>
<accession>A0A8S0WXN9</accession>
<keyword evidence="3" id="KW-1185">Reference proteome</keyword>
<feature type="compositionally biased region" description="Basic and acidic residues" evidence="1">
    <location>
        <begin position="150"/>
        <end position="166"/>
    </location>
</feature>
<feature type="region of interest" description="Disordered" evidence="1">
    <location>
        <begin position="58"/>
        <end position="171"/>
    </location>
</feature>
<feature type="compositionally biased region" description="Polar residues" evidence="1">
    <location>
        <begin position="258"/>
        <end position="269"/>
    </location>
</feature>
<dbReference type="AlphaFoldDB" id="A0A8S0WXN9"/>
<evidence type="ECO:0000313" key="2">
    <source>
        <dbReference type="EMBL" id="CAA7261318.1"/>
    </source>
</evidence>
<feature type="compositionally biased region" description="Polar residues" evidence="1">
    <location>
        <begin position="279"/>
        <end position="301"/>
    </location>
</feature>
<feature type="compositionally biased region" description="Basic residues" evidence="1">
    <location>
        <begin position="319"/>
        <end position="338"/>
    </location>
</feature>
<evidence type="ECO:0000256" key="1">
    <source>
        <dbReference type="SAM" id="MobiDB-lite"/>
    </source>
</evidence>
<feature type="region of interest" description="Disordered" evidence="1">
    <location>
        <begin position="253"/>
        <end position="338"/>
    </location>
</feature>
<organism evidence="2 3">
    <name type="scientific">Cyclocybe aegerita</name>
    <name type="common">Black poplar mushroom</name>
    <name type="synonym">Agrocybe aegerita</name>
    <dbReference type="NCBI Taxonomy" id="1973307"/>
    <lineage>
        <taxon>Eukaryota</taxon>
        <taxon>Fungi</taxon>
        <taxon>Dikarya</taxon>
        <taxon>Basidiomycota</taxon>
        <taxon>Agaricomycotina</taxon>
        <taxon>Agaricomycetes</taxon>
        <taxon>Agaricomycetidae</taxon>
        <taxon>Agaricales</taxon>
        <taxon>Agaricineae</taxon>
        <taxon>Bolbitiaceae</taxon>
        <taxon>Cyclocybe</taxon>
    </lineage>
</organism>
<evidence type="ECO:0000313" key="3">
    <source>
        <dbReference type="Proteomes" id="UP000467700"/>
    </source>
</evidence>
<protein>
    <submittedName>
        <fullName evidence="2">Uncharacterized protein</fullName>
    </submittedName>
</protein>
<dbReference type="Proteomes" id="UP000467700">
    <property type="component" value="Unassembled WGS sequence"/>
</dbReference>
<sequence length="338" mass="37691">MAEVGGAAISAVANLAASTFTHLVRLSSRHDHSYNKQAAETDRLSRSLEDLHRKGEVDEEQYDQYRKIKQTDVSPRRLSTKFQTKTLVRKAKGKMREANHTLREHYQGSASGGSEVPSIAADSGSPPGSALESERIRDWATDVEQNENAADERSQHQDPCPSEHIESPSTTSLIDTSFLSSSAPALFMHDPDTTEEDQKVYAHRNSGSISRRQGARRADEITNLEKKNSYLKRQARRGTILEIARLIFPASPSEPQLHIQQQAPTTRNAAASHEPNPNPNLSAVQAFNNPTPKSTPQSKFTVRTKLKFSSRLYNLRPKPTPKGKPATRQRPHRTQCRT</sequence>
<dbReference type="EMBL" id="CACVBS010000032">
    <property type="protein sequence ID" value="CAA7261318.1"/>
    <property type="molecule type" value="Genomic_DNA"/>
</dbReference>
<gene>
    <name evidence="2" type="ORF">AAE3_LOCUS3353</name>
</gene>
<name>A0A8S0WXN9_CYCAE</name>
<comment type="caution">
    <text evidence="2">The sequence shown here is derived from an EMBL/GenBank/DDBJ whole genome shotgun (WGS) entry which is preliminary data.</text>
</comment>
<feature type="region of interest" description="Disordered" evidence="1">
    <location>
        <begin position="195"/>
        <end position="217"/>
    </location>
</feature>
<proteinExistence type="predicted"/>
<dbReference type="OrthoDB" id="3130858at2759"/>